<accession>A0AAV9L808</accession>
<organism evidence="1 2">
    <name type="scientific">Solanum pinnatisectum</name>
    <name type="common">tansyleaf nightshade</name>
    <dbReference type="NCBI Taxonomy" id="50273"/>
    <lineage>
        <taxon>Eukaryota</taxon>
        <taxon>Viridiplantae</taxon>
        <taxon>Streptophyta</taxon>
        <taxon>Embryophyta</taxon>
        <taxon>Tracheophyta</taxon>
        <taxon>Spermatophyta</taxon>
        <taxon>Magnoliopsida</taxon>
        <taxon>eudicotyledons</taxon>
        <taxon>Gunneridae</taxon>
        <taxon>Pentapetalae</taxon>
        <taxon>asterids</taxon>
        <taxon>lamiids</taxon>
        <taxon>Solanales</taxon>
        <taxon>Solanaceae</taxon>
        <taxon>Solanoideae</taxon>
        <taxon>Solaneae</taxon>
        <taxon>Solanum</taxon>
    </lineage>
</organism>
<proteinExistence type="predicted"/>
<sequence length="86" mass="9631">MGLISKTVNTFTAPTNIPTDIRKVQQLLPLLAIQDGMLKWRINSYTLSANNTRREDKIVTICYALKCHDPRGPPSRNTAYSTLKGV</sequence>
<name>A0AAV9L808_9SOLN</name>
<dbReference type="AlphaFoldDB" id="A0AAV9L808"/>
<dbReference type="Proteomes" id="UP001311915">
    <property type="component" value="Unassembled WGS sequence"/>
</dbReference>
<keyword evidence="2" id="KW-1185">Reference proteome</keyword>
<evidence type="ECO:0000313" key="1">
    <source>
        <dbReference type="EMBL" id="KAK4721439.1"/>
    </source>
</evidence>
<reference evidence="1 2" key="1">
    <citation type="submission" date="2023-10" db="EMBL/GenBank/DDBJ databases">
        <title>Genome-Wide Identification Analysis in wild type Solanum Pinnatisectum Reveals Some Genes Defensing Phytophthora Infestans.</title>
        <authorList>
            <person name="Sun C."/>
        </authorList>
    </citation>
    <scope>NUCLEOTIDE SEQUENCE [LARGE SCALE GENOMIC DNA]</scope>
    <source>
        <strain evidence="1">LQN</strain>
        <tissue evidence="1">Leaf</tissue>
    </source>
</reference>
<comment type="caution">
    <text evidence="1">The sequence shown here is derived from an EMBL/GenBank/DDBJ whole genome shotgun (WGS) entry which is preliminary data.</text>
</comment>
<evidence type="ECO:0000313" key="2">
    <source>
        <dbReference type="Proteomes" id="UP001311915"/>
    </source>
</evidence>
<gene>
    <name evidence="1" type="ORF">R3W88_011672</name>
</gene>
<protein>
    <submittedName>
        <fullName evidence="1">Uncharacterized protein</fullName>
    </submittedName>
</protein>
<dbReference type="EMBL" id="JAWPEI010000007">
    <property type="protein sequence ID" value="KAK4721439.1"/>
    <property type="molecule type" value="Genomic_DNA"/>
</dbReference>